<dbReference type="EMBL" id="RQYC01000002">
    <property type="protein sequence ID" value="RRD91341.1"/>
    <property type="molecule type" value="Genomic_DNA"/>
</dbReference>
<name>A0A3P2A7I1_9NEIS</name>
<sequence length="261" mass="29266">MRNDVELAYWWQKIQNKVKALPFKPVDILLVGATGVGKSSTINALLGPDVARVGHSPSPETLATQSYQVDEWLRFWDSPGLGDGVAEDAAHAKKIVDLLYKSYMHSDGTWAWVDLVLVVLDGSLRDMGTAYQLLEQVILPCIETERIMVVINQADMAMKGRYWNHEKCCPEPVLEAFLQDKAFSVQQRLWEATGIQISMPVCYSAYEHYNLVEVMKALYHFMPTGKRKLPDGGINKHSPQLSDSNPRGMGSHLAALMSIFK</sequence>
<dbReference type="GO" id="GO:0005525">
    <property type="term" value="F:GTP binding"/>
    <property type="evidence" value="ECO:0007669"/>
    <property type="project" value="InterPro"/>
</dbReference>
<dbReference type="Gene3D" id="3.40.50.300">
    <property type="entry name" value="P-loop containing nucleotide triphosphate hydrolases"/>
    <property type="match status" value="1"/>
</dbReference>
<dbReference type="InterPro" id="IPR006073">
    <property type="entry name" value="GTP-bd"/>
</dbReference>
<reference evidence="2 3" key="1">
    <citation type="submission" date="2018-11" db="EMBL/GenBank/DDBJ databases">
        <title>Genomes From Bacteria Associated with the Canine Oral Cavity: a Test Case for Automated Genome-Based Taxonomic Assignment.</title>
        <authorList>
            <person name="Coil D.A."/>
            <person name="Jospin G."/>
            <person name="Darling A.E."/>
            <person name="Wallis C."/>
            <person name="Davis I.J."/>
            <person name="Harris S."/>
            <person name="Eisen J.A."/>
            <person name="Holcombe L.J."/>
            <person name="O'Flynn C."/>
        </authorList>
    </citation>
    <scope>NUCLEOTIDE SEQUENCE [LARGE SCALE GENOMIC DNA]</scope>
    <source>
        <strain evidence="2 3">COT-280</strain>
    </source>
</reference>
<evidence type="ECO:0000313" key="3">
    <source>
        <dbReference type="Proteomes" id="UP000269923"/>
    </source>
</evidence>
<gene>
    <name evidence="2" type="ORF">EII21_02175</name>
</gene>
<dbReference type="OrthoDB" id="9255830at2"/>
<evidence type="ECO:0000259" key="1">
    <source>
        <dbReference type="Pfam" id="PF01926"/>
    </source>
</evidence>
<dbReference type="Pfam" id="PF01926">
    <property type="entry name" value="MMR_HSR1"/>
    <property type="match status" value="1"/>
</dbReference>
<proteinExistence type="predicted"/>
<protein>
    <submittedName>
        <fullName evidence="2">GTP-binding protein HSR1</fullName>
    </submittedName>
</protein>
<feature type="domain" description="G" evidence="1">
    <location>
        <begin position="28"/>
        <end position="152"/>
    </location>
</feature>
<dbReference type="SUPFAM" id="SSF52540">
    <property type="entry name" value="P-loop containing nucleoside triphosphate hydrolases"/>
    <property type="match status" value="1"/>
</dbReference>
<dbReference type="AlphaFoldDB" id="A0A3P2A7I1"/>
<evidence type="ECO:0000313" key="2">
    <source>
        <dbReference type="EMBL" id="RRD91341.1"/>
    </source>
</evidence>
<organism evidence="2 3">
    <name type="scientific">Conchiformibius steedae</name>
    <dbReference type="NCBI Taxonomy" id="153493"/>
    <lineage>
        <taxon>Bacteria</taxon>
        <taxon>Pseudomonadati</taxon>
        <taxon>Pseudomonadota</taxon>
        <taxon>Betaproteobacteria</taxon>
        <taxon>Neisseriales</taxon>
        <taxon>Neisseriaceae</taxon>
        <taxon>Conchiformibius</taxon>
    </lineage>
</organism>
<comment type="caution">
    <text evidence="2">The sequence shown here is derived from an EMBL/GenBank/DDBJ whole genome shotgun (WGS) entry which is preliminary data.</text>
</comment>
<accession>A0A3P2A7I1</accession>
<dbReference type="InterPro" id="IPR027417">
    <property type="entry name" value="P-loop_NTPase"/>
</dbReference>
<keyword evidence="3" id="KW-1185">Reference proteome</keyword>
<dbReference type="Proteomes" id="UP000269923">
    <property type="component" value="Unassembled WGS sequence"/>
</dbReference>